<keyword evidence="1" id="KW-0614">Plasmid</keyword>
<dbReference type="EMBL" id="CP090643">
    <property type="protein sequence ID" value="WFN23628.1"/>
    <property type="molecule type" value="Genomic_DNA"/>
</dbReference>
<evidence type="ECO:0000313" key="3">
    <source>
        <dbReference type="Proteomes" id="UP001220209"/>
    </source>
</evidence>
<accession>A0A250LLD7</accession>
<protein>
    <submittedName>
        <fullName evidence="1">Uncharacterized protein</fullName>
    </submittedName>
</protein>
<geneLocation type="plasmid" evidence="2 3">
    <name>unnamed1</name>
</geneLocation>
<evidence type="ECO:0000313" key="1">
    <source>
        <dbReference type="EMBL" id="BBA45362.1"/>
    </source>
</evidence>
<evidence type="ECO:0000313" key="2">
    <source>
        <dbReference type="EMBL" id="WFN23628.1"/>
    </source>
</evidence>
<reference evidence="1" key="2">
    <citation type="journal article" date="2017" name="Genome Announc.">
        <title>High-Quality Draft Genome Sequence of Burkholderia contaminans CH-1, a Gram-Negative Bacterium That Metabolizes 2-Azahypoxanthine, a Plant Growth-Regulating Compound.</title>
        <authorList>
            <person name="Choi J.-H."/>
            <person name="Sugiura H."/>
            <person name="Moriuchi R."/>
            <person name="Kawagishi H."/>
            <person name="Dohra H."/>
        </authorList>
    </citation>
    <scope>NUCLEOTIDE SEQUENCE</scope>
    <source>
        <strain evidence="1">CH-1</strain>
        <plasmid evidence="1">pBC453</plasmid>
    </source>
</reference>
<dbReference type="Proteomes" id="UP001220209">
    <property type="component" value="Plasmid unnamed1"/>
</dbReference>
<reference evidence="1" key="1">
    <citation type="journal article" date="2016" name="Biosci. Biotechnol. Biochem.">
        <title>Bioconversion of AHX to AOH by resting cells of Burkholderia contaminans CH-1.</title>
        <authorList>
            <person name="Choi J.H."/>
            <person name="Kikuchi A."/>
            <person name="Pumkaeo P."/>
            <person name="Hirai H."/>
            <person name="Tokuyama S."/>
            <person name="Kawagishi H."/>
        </authorList>
    </citation>
    <scope>NUCLEOTIDE SEQUENCE</scope>
    <source>
        <strain evidence="1">CH-1</strain>
        <plasmid evidence="1">pBC453</plasmid>
    </source>
</reference>
<reference evidence="2 3" key="3">
    <citation type="submission" date="2021-12" db="EMBL/GenBank/DDBJ databases">
        <title>Genomic and phenotypic characterization of three Burkholderia contaminans isolates recovered from different sources.</title>
        <authorList>
            <person name="Lopez De Volder A."/>
            <person name="Fan Y."/>
            <person name="Nunvar J."/>
            <person name="Herrera T."/>
            <person name="Timp W."/>
            <person name="Degrossi J."/>
        </authorList>
    </citation>
    <scope>NUCLEOTIDE SEQUENCE [LARGE SCALE GENOMIC DNA]</scope>
    <source>
        <strain evidence="2 3">LMG 23361</strain>
        <plasmid evidence="2 3">unnamed1</plasmid>
    </source>
</reference>
<dbReference type="EMBL" id="AP018360">
    <property type="protein sequence ID" value="BBA45362.1"/>
    <property type="molecule type" value="Genomic_DNA"/>
</dbReference>
<organism evidence="1">
    <name type="scientific">Burkholderia contaminans</name>
    <dbReference type="NCBI Taxonomy" id="488447"/>
    <lineage>
        <taxon>Bacteria</taxon>
        <taxon>Pseudomonadati</taxon>
        <taxon>Pseudomonadota</taxon>
        <taxon>Betaproteobacteria</taxon>
        <taxon>Burkholderiales</taxon>
        <taxon>Burkholderiaceae</taxon>
        <taxon>Burkholderia</taxon>
        <taxon>Burkholderia cepacia complex</taxon>
    </lineage>
</organism>
<geneLocation type="plasmid" evidence="1">
    <name>pBC453</name>
</geneLocation>
<name>A0A250LLD7_9BURK</name>
<proteinExistence type="predicted"/>
<dbReference type="OrthoDB" id="6926672at2"/>
<dbReference type="RefSeq" id="WP_135370866.1">
    <property type="nucleotide sequence ID" value="NZ_AP018360.1"/>
</dbReference>
<dbReference type="AlphaFoldDB" id="A0A250LLD7"/>
<sequence>MNSNIPPKLVKVLFLYSQSTIPPGCRKARTEVKRDGEIIVEIASLTSADAPVALKATGNSQGGDWKVDYRWFQGQLWAAVNTNIDGSPSARTSGGSDFRWPSIPDVIDIRREYFNDFNLLGTVPQYSVDGREETQAAILAWAKTEIVIDGDTYRPTYERCYEIATFGLGGNFGGTAVFSSSSGRGGRQFSLLERERVLEEATEVARTRGDTRSLPMTVNGDVNWEVLMPEVLTVRAGLKSYRVHLNAVVRVPVEIDAAGSQLEAIDLATERVDLYGMFGGQQYEYAEEIVSVLVDEVGDSDHLNSRFYDPGTRPEQAAWVLEKATSFPRGADLSREIGFLEEGREQGFPRSAEGYAAHAAVKELAGNWADALRDGYSGNLLSDIDTTVALLMQFKERAKAILPPQVTQGA</sequence>
<gene>
    <name evidence="1" type="ORF">BCCH1_78730</name>
    <name evidence="2" type="ORF">LXE91_39520</name>
</gene>